<reference evidence="4" key="2">
    <citation type="journal article" date="2012" name="Nat. Genet.">
        <title>Lifestyle transitions in plant pathogenic Colletotrichum fungi deciphered by genome and transcriptome analyses.</title>
        <authorList>
            <person name="O'Connell R.J."/>
            <person name="Thon M.R."/>
            <person name="Hacquard S."/>
            <person name="Amyotte S.G."/>
            <person name="Kleemann J."/>
            <person name="Torres M.F."/>
            <person name="Damm U."/>
            <person name="Buiate E.A."/>
            <person name="Epstein L."/>
            <person name="Alkan N."/>
            <person name="Altmueller J."/>
            <person name="Alvarado-Balderrama L."/>
            <person name="Bauser C.A."/>
            <person name="Becker C."/>
            <person name="Birren B.W."/>
            <person name="Chen Z."/>
            <person name="Choi J."/>
            <person name="Crouch J.A."/>
            <person name="Duvick J.P."/>
            <person name="Farman M.A."/>
            <person name="Gan P."/>
            <person name="Heiman D."/>
            <person name="Henrissat B."/>
            <person name="Howard R.J."/>
            <person name="Kabbage M."/>
            <person name="Koch C."/>
            <person name="Kracher B."/>
            <person name="Kubo Y."/>
            <person name="Law A.D."/>
            <person name="Lebrun M.-H."/>
            <person name="Lee Y.-H."/>
            <person name="Miyara I."/>
            <person name="Moore N."/>
            <person name="Neumann U."/>
            <person name="Nordstroem K."/>
            <person name="Panaccione D.G."/>
            <person name="Panstruga R."/>
            <person name="Place M."/>
            <person name="Proctor R.H."/>
            <person name="Prusky D."/>
            <person name="Rech G."/>
            <person name="Reinhardt R."/>
            <person name="Rollins J.A."/>
            <person name="Rounsley S."/>
            <person name="Schardl C.L."/>
            <person name="Schwartz D.C."/>
            <person name="Shenoy N."/>
            <person name="Shirasu K."/>
            <person name="Sikhakolli U.R."/>
            <person name="Stueber K."/>
            <person name="Sukno S.A."/>
            <person name="Sweigard J.A."/>
            <person name="Takano Y."/>
            <person name="Takahara H."/>
            <person name="Trail F."/>
            <person name="van der Does H.C."/>
            <person name="Voll L.M."/>
            <person name="Will I."/>
            <person name="Young S."/>
            <person name="Zeng Q."/>
            <person name="Zhang J."/>
            <person name="Zhou S."/>
            <person name="Dickman M.B."/>
            <person name="Schulze-Lefert P."/>
            <person name="Ver Loren van Themaat E."/>
            <person name="Ma L.-J."/>
            <person name="Vaillancourt L.J."/>
        </authorList>
    </citation>
    <scope>NUCLEOTIDE SEQUENCE [LARGE SCALE GENOMIC DNA]</scope>
    <source>
        <strain evidence="4">IMI 349063</strain>
    </source>
</reference>
<reference evidence="5" key="4">
    <citation type="journal article" date="2017" name="BMC Genomics">
        <title>Gapless genome assembly of Colletotrichum higginsianum reveals chromosome structure and association of transposable elements with secondary metabolite gene clusters.</title>
        <authorList>
            <person name="Dallery J.-F."/>
            <person name="Lapalu N."/>
            <person name="Zampounis A."/>
            <person name="Pigne S."/>
            <person name="Luyten I."/>
            <person name="Amselem J."/>
            <person name="Wittenberg A.H.J."/>
            <person name="Zhou S."/>
            <person name="de Queiroz M.V."/>
            <person name="Robin G.P."/>
            <person name="Auger A."/>
            <person name="Hainaut M."/>
            <person name="Henrissat B."/>
            <person name="Kim K.-T."/>
            <person name="Lee Y.-H."/>
            <person name="Lespinet O."/>
            <person name="Schwartz D.C."/>
            <person name="Thon M.R."/>
            <person name="O'Connell R.J."/>
        </authorList>
    </citation>
    <scope>NUCLEOTIDE SEQUENCE [LARGE SCALE GENOMIC DNA]</scope>
    <source>
        <strain evidence="5">IMI 349063</strain>
    </source>
</reference>
<dbReference type="InterPro" id="IPR052895">
    <property type="entry name" value="HetReg/Transcr_Mod"/>
</dbReference>
<dbReference type="HOGENOM" id="CLU_023930_0_0_1"/>
<dbReference type="STRING" id="759273.H1W2N0"/>
<dbReference type="Proteomes" id="UP000092177">
    <property type="component" value="Chromosome 1"/>
</dbReference>
<dbReference type="EMBL" id="CACQ02009012">
    <property type="protein sequence ID" value="CCF46743.1"/>
    <property type="molecule type" value="Genomic_DNA"/>
</dbReference>
<dbReference type="RefSeq" id="XP_018164754.1">
    <property type="nucleotide sequence ID" value="XM_018296392.1"/>
</dbReference>
<dbReference type="EMBL" id="LTAN01000001">
    <property type="protein sequence ID" value="OBR16237.1"/>
    <property type="molecule type" value="Genomic_DNA"/>
</dbReference>
<evidence type="ECO:0000313" key="3">
    <source>
        <dbReference type="EMBL" id="OBR16237.1"/>
    </source>
</evidence>
<evidence type="ECO:0000313" key="2">
    <source>
        <dbReference type="EMBL" id="CCF46743.1"/>
    </source>
</evidence>
<dbReference type="Proteomes" id="UP000007174">
    <property type="component" value="Unassembled WGS sequence"/>
</dbReference>
<dbReference type="AlphaFoldDB" id="H1W2N0"/>
<keyword evidence="5" id="KW-1185">Reference proteome</keyword>
<accession>H1W2N0</accession>
<dbReference type="VEuPathDB" id="FungiDB:CH63R_01417"/>
<dbReference type="OrthoDB" id="4825093at2759"/>
<proteinExistence type="predicted"/>
<dbReference type="PANTHER" id="PTHR24148">
    <property type="entry name" value="ANKYRIN REPEAT DOMAIN-CONTAINING PROTEIN 39 HOMOLOG-RELATED"/>
    <property type="match status" value="1"/>
</dbReference>
<organism evidence="2 4">
    <name type="scientific">Colletotrichum higginsianum (strain IMI 349063)</name>
    <name type="common">Crucifer anthracnose fungus</name>
    <dbReference type="NCBI Taxonomy" id="759273"/>
    <lineage>
        <taxon>Eukaryota</taxon>
        <taxon>Fungi</taxon>
        <taxon>Dikarya</taxon>
        <taxon>Ascomycota</taxon>
        <taxon>Pezizomycotina</taxon>
        <taxon>Sordariomycetes</taxon>
        <taxon>Hypocreomycetidae</taxon>
        <taxon>Glomerellales</taxon>
        <taxon>Glomerellaceae</taxon>
        <taxon>Colletotrichum</taxon>
        <taxon>Colletotrichum destructivum species complex</taxon>
    </lineage>
</organism>
<evidence type="ECO:0000259" key="1">
    <source>
        <dbReference type="Pfam" id="PF06985"/>
    </source>
</evidence>
<dbReference type="Pfam" id="PF06985">
    <property type="entry name" value="HET"/>
    <property type="match status" value="1"/>
</dbReference>
<sequence length="575" mass="65401">MAFRHKPLDKANSIRLFTLHPGKFNDELVGVTSVWNFPGSDCPEYTFLSYTWNDTSDAAASLPLAMSDQDWNRQENSRTITIDDQPFKIHHNLALALLYLRSQTSENYAQTCLMPAIVTEAGAVIAWLGPDEPRLYQALESDNDKWNRMRINWNNGRIKFLPAIMHKVGGFEVKTTPRHCVQTMALERNDYWNRLWVLHELCNAKRVFFVCGKNVWREEDLDSYTHFFGGRPFASTLNGRRHKDRRLPLESLLLKYHSYESREPLDRVYALIGLSSDTIATGPGLDIDTANSNSNVPETGTPLTRVTVDYRRTHYETWKDLVRCKVGTVTDMTHVGESEDGPRINIVRFAAIIQNALGRLDYEGHLEKLETSPYLTRFSNNCIIAKGYFAGYVHLVGPSYKEIALAHDQQTPPDNFPVYHEKHEDAKFRAFVHKYTTQLITSRRLERTASSNSDDGLSFLDQHRGWVWSEGMENNDFKFTQACCMAAKAKKLPSIQNGDLVRFTGTDHSVGFASSAAGIEEGDRIVAFQGCHVGFIVRSLASSSYLRIISQVHVETAHRTVRLMNHHGGDYRFPG</sequence>
<dbReference type="PANTHER" id="PTHR24148:SF73">
    <property type="entry name" value="HET DOMAIN PROTEIN (AFU_ORTHOLOGUE AFUA_8G01020)"/>
    <property type="match status" value="1"/>
</dbReference>
<dbReference type="InterPro" id="IPR010730">
    <property type="entry name" value="HET"/>
</dbReference>
<dbReference type="GeneID" id="28860499"/>
<dbReference type="KEGG" id="chig:CH63R_01417"/>
<protein>
    <submittedName>
        <fullName evidence="3">Heterokaryon incompatibility protein</fullName>
    </submittedName>
</protein>
<evidence type="ECO:0000313" key="4">
    <source>
        <dbReference type="Proteomes" id="UP000007174"/>
    </source>
</evidence>
<name>H1W2N0_COLHI</name>
<evidence type="ECO:0000313" key="5">
    <source>
        <dbReference type="Proteomes" id="UP000092177"/>
    </source>
</evidence>
<reference evidence="3" key="3">
    <citation type="submission" date="2016-02" db="EMBL/GenBank/DDBJ databases">
        <title>Resequencing and annotation of the Colletotrichum higginsianum genome.</title>
        <authorList>
            <person name="O'Connell R."/>
            <person name="Zambounis A."/>
            <person name="Thon M."/>
            <person name="Dallery J.-F."/>
        </authorList>
    </citation>
    <scope>NUCLEOTIDE SEQUENCE [LARGE SCALE GENOMIC DNA]</scope>
    <source>
        <strain evidence="3">IMI 349063</strain>
    </source>
</reference>
<reference evidence="2" key="1">
    <citation type="submission" date="2011-12" db="EMBL/GenBank/DDBJ databases">
        <title>The genome sequence of Colletotrichum higginsianum IMI 34906.</title>
        <authorList>
            <person name="Ma L.-J."/>
            <person name="O'Connell R."/>
            <person name="van Themaat E.V.L."/>
            <person name="Stueber K."/>
            <person name="Young S.K."/>
            <person name="Zeng Q."/>
            <person name="Gargeya S."/>
            <person name="Fitzgerald M."/>
            <person name="Haas B."/>
            <person name="Abouelleil A."/>
            <person name="Alvarado L."/>
            <person name="Arachchi H.M."/>
            <person name="Berlin A."/>
            <person name="Chapman S.B."/>
            <person name="Gearin G."/>
            <person name="Goldberg J."/>
            <person name="Griggs A."/>
            <person name="Gujja S."/>
            <person name="Hansen M."/>
            <person name="Heiman D."/>
            <person name="Howarth C."/>
            <person name="Larimer J."/>
            <person name="Lui A."/>
            <person name="MacDonald P.J.P."/>
            <person name="McCowen C."/>
            <person name="Montmayeur A."/>
            <person name="Murphy C."/>
            <person name="Neiman D."/>
            <person name="Pearson M."/>
            <person name="Priest M."/>
            <person name="Roberts A."/>
            <person name="Saif S."/>
            <person name="Shea T."/>
            <person name="Sisk P."/>
            <person name="Stolte C."/>
            <person name="Sykes S."/>
            <person name="Wortman J."/>
            <person name="Nusbaum C."/>
            <person name="Birren B."/>
        </authorList>
    </citation>
    <scope>NUCLEOTIDE SEQUENCE</scope>
    <source>
        <strain evidence="2">IMI 349063</strain>
    </source>
</reference>
<gene>
    <name evidence="2" type="ORF">CH063_00636</name>
    <name evidence="3" type="ORF">CH63R_01417</name>
</gene>
<feature type="domain" description="Heterokaryon incompatibility" evidence="1">
    <location>
        <begin position="45"/>
        <end position="200"/>
    </location>
</feature>